<dbReference type="GO" id="GO:0010181">
    <property type="term" value="F:FMN binding"/>
    <property type="evidence" value="ECO:0007669"/>
    <property type="project" value="InterPro"/>
</dbReference>
<dbReference type="AlphaFoldDB" id="A0A1M6HJR6"/>
<feature type="domain" description="FMN-binding" evidence="1">
    <location>
        <begin position="60"/>
        <end position="131"/>
    </location>
</feature>
<dbReference type="InterPro" id="IPR007329">
    <property type="entry name" value="FMN-bd"/>
</dbReference>
<organism evidence="2 3">
    <name type="scientific">Thermoclostridium caenicola</name>
    <dbReference type="NCBI Taxonomy" id="659425"/>
    <lineage>
        <taxon>Bacteria</taxon>
        <taxon>Bacillati</taxon>
        <taxon>Bacillota</taxon>
        <taxon>Clostridia</taxon>
        <taxon>Eubacteriales</taxon>
        <taxon>Oscillospiraceae</taxon>
        <taxon>Thermoclostridium</taxon>
    </lineage>
</organism>
<name>A0A1M6HJR6_9FIRM</name>
<sequence length="131" mass="14376">MKKKQVLIPILLAIVIAGGSFGIKTLLDLKTYREQVNAISISDVDLDRIGDGIYTGRHEVLWISAEVRVTVKNHRIEDIALIEHRNGKGKPAEAILYRVLAAQSLDVDAVSGATNSSKVILKAIENALKKY</sequence>
<dbReference type="GO" id="GO:0016020">
    <property type="term" value="C:membrane"/>
    <property type="evidence" value="ECO:0007669"/>
    <property type="project" value="InterPro"/>
</dbReference>
<dbReference type="SMART" id="SM00900">
    <property type="entry name" value="FMN_bind"/>
    <property type="match status" value="1"/>
</dbReference>
<dbReference type="EMBL" id="FQZP01000033">
    <property type="protein sequence ID" value="SHJ22450.1"/>
    <property type="molecule type" value="Genomic_DNA"/>
</dbReference>
<proteinExistence type="predicted"/>
<protein>
    <submittedName>
        <fullName evidence="2">Uncharacterized protein, contains FMN-binding domain</fullName>
    </submittedName>
</protein>
<dbReference type="OrthoDB" id="307864at2"/>
<keyword evidence="3" id="KW-1185">Reference proteome</keyword>
<dbReference type="Gene3D" id="3.90.1010.20">
    <property type="match status" value="1"/>
</dbReference>
<dbReference type="Pfam" id="PF04205">
    <property type="entry name" value="FMN_bind"/>
    <property type="match status" value="1"/>
</dbReference>
<dbReference type="RefSeq" id="WP_149679004.1">
    <property type="nucleotide sequence ID" value="NZ_DAONMB010000030.1"/>
</dbReference>
<dbReference type="Proteomes" id="UP000324781">
    <property type="component" value="Unassembled WGS sequence"/>
</dbReference>
<evidence type="ECO:0000313" key="2">
    <source>
        <dbReference type="EMBL" id="SHJ22450.1"/>
    </source>
</evidence>
<evidence type="ECO:0000313" key="3">
    <source>
        <dbReference type="Proteomes" id="UP000324781"/>
    </source>
</evidence>
<gene>
    <name evidence="2" type="ORF">SAMN05444373_10335</name>
</gene>
<reference evidence="2 3" key="1">
    <citation type="submission" date="2016-11" db="EMBL/GenBank/DDBJ databases">
        <authorList>
            <person name="Varghese N."/>
            <person name="Submissions S."/>
        </authorList>
    </citation>
    <scope>NUCLEOTIDE SEQUENCE [LARGE SCALE GENOMIC DNA]</scope>
    <source>
        <strain evidence="2 3">DSM 19027</strain>
    </source>
</reference>
<evidence type="ECO:0000259" key="1">
    <source>
        <dbReference type="SMART" id="SM00900"/>
    </source>
</evidence>
<accession>A0A1M6HJR6</accession>